<accession>A0A3S0JEX3</accession>
<evidence type="ECO:0008006" key="4">
    <source>
        <dbReference type="Google" id="ProtNLM"/>
    </source>
</evidence>
<keyword evidence="1" id="KW-0812">Transmembrane</keyword>
<evidence type="ECO:0000256" key="1">
    <source>
        <dbReference type="SAM" id="Phobius"/>
    </source>
</evidence>
<keyword evidence="1" id="KW-1133">Transmembrane helix</keyword>
<keyword evidence="1" id="KW-0472">Membrane</keyword>
<feature type="transmembrane region" description="Helical" evidence="1">
    <location>
        <begin position="12"/>
        <end position="30"/>
    </location>
</feature>
<proteinExistence type="predicted"/>
<reference evidence="2 3" key="1">
    <citation type="submission" date="2018-12" db="EMBL/GenBank/DDBJ databases">
        <authorList>
            <person name="Kartti S."/>
            <person name="Manni A."/>
            <person name="Chemao El Fihri M.W."/>
            <person name="Laamarti M."/>
            <person name="Temsamani L."/>
            <person name="El Jamali J.E."/>
            <person name="Ouadghiri M."/>
            <person name="Ibrahimi A."/>
            <person name="Filati-Maltouf A."/>
        </authorList>
    </citation>
    <scope>NUCLEOTIDE SEQUENCE [LARGE SCALE GENOMIC DNA]</scope>
    <source>
        <strain evidence="2 3">MDMC339</strain>
    </source>
</reference>
<dbReference type="AlphaFoldDB" id="A0A3S0JEX3"/>
<protein>
    <recommendedName>
        <fullName evidence="4">Transmembrane protein</fullName>
    </recommendedName>
</protein>
<gene>
    <name evidence="2" type="ORF">EKL94_19825</name>
</gene>
<sequence length="142" mass="15462">MNITHERWYPRLLGIATAVAAWASCKYFGIKLPQGENMLSALVSLGGILAGFLATMKTLLMGMKEESITRLKKSGYMPHLRDYLSEALWGSLALCVFAVAGFSPSVGATSSVYLSVLVGLFVYSFAALYRVTRIGMGLLTQR</sequence>
<name>A0A3S0JEX3_STEMA</name>
<organism evidence="2 3">
    <name type="scientific">Stenotrophomonas maltophilia</name>
    <name type="common">Pseudomonas maltophilia</name>
    <name type="synonym">Xanthomonas maltophilia</name>
    <dbReference type="NCBI Taxonomy" id="40324"/>
    <lineage>
        <taxon>Bacteria</taxon>
        <taxon>Pseudomonadati</taxon>
        <taxon>Pseudomonadota</taxon>
        <taxon>Gammaproteobacteria</taxon>
        <taxon>Lysobacterales</taxon>
        <taxon>Lysobacteraceae</taxon>
        <taxon>Stenotrophomonas</taxon>
        <taxon>Stenotrophomonas maltophilia group</taxon>
    </lineage>
</organism>
<dbReference type="RefSeq" id="WP_126930360.1">
    <property type="nucleotide sequence ID" value="NZ_RXLZ01000080.1"/>
</dbReference>
<feature type="transmembrane region" description="Helical" evidence="1">
    <location>
        <begin position="112"/>
        <end position="132"/>
    </location>
</feature>
<evidence type="ECO:0000313" key="2">
    <source>
        <dbReference type="EMBL" id="RTQ85812.1"/>
    </source>
</evidence>
<dbReference type="PROSITE" id="PS51257">
    <property type="entry name" value="PROKAR_LIPOPROTEIN"/>
    <property type="match status" value="1"/>
</dbReference>
<feature type="transmembrane region" description="Helical" evidence="1">
    <location>
        <begin position="83"/>
        <end position="106"/>
    </location>
</feature>
<dbReference type="EMBL" id="RXLZ01000080">
    <property type="protein sequence ID" value="RTQ85812.1"/>
    <property type="molecule type" value="Genomic_DNA"/>
</dbReference>
<dbReference type="Proteomes" id="UP000271705">
    <property type="component" value="Unassembled WGS sequence"/>
</dbReference>
<feature type="transmembrane region" description="Helical" evidence="1">
    <location>
        <begin position="42"/>
        <end position="62"/>
    </location>
</feature>
<comment type="caution">
    <text evidence="2">The sequence shown here is derived from an EMBL/GenBank/DDBJ whole genome shotgun (WGS) entry which is preliminary data.</text>
</comment>
<evidence type="ECO:0000313" key="3">
    <source>
        <dbReference type="Proteomes" id="UP000271705"/>
    </source>
</evidence>